<evidence type="ECO:0000313" key="4">
    <source>
        <dbReference type="Proteomes" id="UP001465153"/>
    </source>
</evidence>
<feature type="domain" description="Cohesin" evidence="2">
    <location>
        <begin position="38"/>
        <end position="135"/>
    </location>
</feature>
<comment type="caution">
    <text evidence="3">The sequence shown here is derived from an EMBL/GenBank/DDBJ whole genome shotgun (WGS) entry which is preliminary data.</text>
</comment>
<feature type="signal peptide" evidence="1">
    <location>
        <begin position="1"/>
        <end position="21"/>
    </location>
</feature>
<sequence>MKLSRLLLVMTLLLSWQQATAQFEGDVFFDSTDITVLSGDQVTVPTLFFSGPNVFAGVEFEVTFDAAVVELVDVTSPTGDDFTGVFSFHENNPGNFAIVVVNSTSLTEPQGSVPLVNLVFQALGTAGQTTQIQSNVRDSADPNLTRFPTTAGFSATLTVQ</sequence>
<protein>
    <recommendedName>
        <fullName evidence="2">Cohesin domain-containing protein</fullName>
    </recommendedName>
</protein>
<accession>A0ABQ0ABP8</accession>
<dbReference type="Gene3D" id="2.60.40.680">
    <property type="match status" value="1"/>
</dbReference>
<evidence type="ECO:0000313" key="3">
    <source>
        <dbReference type="EMBL" id="GAA6169035.1"/>
    </source>
</evidence>
<proteinExistence type="predicted"/>
<feature type="chain" id="PRO_5046848488" description="Cohesin domain-containing protein" evidence="1">
    <location>
        <begin position="22"/>
        <end position="160"/>
    </location>
</feature>
<gene>
    <name evidence="3" type="ORF">NBRC116591_28460</name>
</gene>
<dbReference type="InterPro" id="IPR008965">
    <property type="entry name" value="CBM2/CBM3_carb-bd_dom_sf"/>
</dbReference>
<dbReference type="CDD" id="cd08547">
    <property type="entry name" value="Type_II_cohesin"/>
    <property type="match status" value="1"/>
</dbReference>
<organism evidence="3 4">
    <name type="scientific">Sessilibacter corallicola</name>
    <dbReference type="NCBI Taxonomy" id="2904075"/>
    <lineage>
        <taxon>Bacteria</taxon>
        <taxon>Pseudomonadati</taxon>
        <taxon>Pseudomonadota</taxon>
        <taxon>Gammaproteobacteria</taxon>
        <taxon>Cellvibrionales</taxon>
        <taxon>Cellvibrionaceae</taxon>
        <taxon>Sessilibacter</taxon>
    </lineage>
</organism>
<dbReference type="SUPFAM" id="SSF49384">
    <property type="entry name" value="Carbohydrate-binding domain"/>
    <property type="match status" value="1"/>
</dbReference>
<dbReference type="RefSeq" id="WP_233088056.1">
    <property type="nucleotide sequence ID" value="NZ_BAABWN010000009.1"/>
</dbReference>
<evidence type="ECO:0000256" key="1">
    <source>
        <dbReference type="SAM" id="SignalP"/>
    </source>
</evidence>
<keyword evidence="4" id="KW-1185">Reference proteome</keyword>
<dbReference type="InterPro" id="IPR002102">
    <property type="entry name" value="Cohesin_dom"/>
</dbReference>
<dbReference type="Proteomes" id="UP001465153">
    <property type="component" value="Unassembled WGS sequence"/>
</dbReference>
<evidence type="ECO:0000259" key="2">
    <source>
        <dbReference type="Pfam" id="PF00963"/>
    </source>
</evidence>
<name>A0ABQ0ABP8_9GAMM</name>
<keyword evidence="1" id="KW-0732">Signal</keyword>
<dbReference type="EMBL" id="BAABWN010000009">
    <property type="protein sequence ID" value="GAA6169035.1"/>
    <property type="molecule type" value="Genomic_DNA"/>
</dbReference>
<reference evidence="3 4" key="1">
    <citation type="submission" date="2024-04" db="EMBL/GenBank/DDBJ databases">
        <title>Draft genome sequence of Sessilibacter corallicola NBRC 116591.</title>
        <authorList>
            <person name="Miyakawa T."/>
            <person name="Kusuya Y."/>
            <person name="Miura T."/>
        </authorList>
    </citation>
    <scope>NUCLEOTIDE SEQUENCE [LARGE SCALE GENOMIC DNA]</scope>
    <source>
        <strain evidence="3 4">KU-00831-HH</strain>
    </source>
</reference>
<dbReference type="Pfam" id="PF00963">
    <property type="entry name" value="Cohesin"/>
    <property type="match status" value="1"/>
</dbReference>